<evidence type="ECO:0000256" key="18">
    <source>
        <dbReference type="HAMAP-Rule" id="MF_00110"/>
    </source>
</evidence>
<dbReference type="RefSeq" id="WP_062951557.1">
    <property type="nucleotide sequence ID" value="NZ_LPVY01000011.1"/>
</dbReference>
<feature type="binding site" evidence="18">
    <location>
        <begin position="117"/>
        <end position="121"/>
    </location>
    <ligand>
        <name>NAD(+)</name>
        <dbReference type="ChEBI" id="CHEBI:57540"/>
    </ligand>
</feature>
<evidence type="ECO:0000256" key="15">
    <source>
        <dbReference type="ARBA" id="ARBA00023141"/>
    </source>
</evidence>
<dbReference type="InterPro" id="IPR030960">
    <property type="entry name" value="DHQS/DOIS_N"/>
</dbReference>
<evidence type="ECO:0000256" key="4">
    <source>
        <dbReference type="ARBA" id="ARBA00004496"/>
    </source>
</evidence>
<sequence>MSNQTPSAAKSHDVLRVELGARSYDILVGSNLLADTAGHIAPLVKKAGVVIISDATVADRHLPTVLTSLNAAGIAHREVIVPAGEKSKSFAVFEDVVEQILAMGIERSTLIIALGGGVVGDLAGYVAASLLRGLDFVQIPTTLLSQVDSSVGGKTGINSKSGKNLVGAFHQPRLVLADTAVLDTLPRREMLAGYAEVVKYGLIDDPEFFDWLESNAEAVLNNDGPERRVAVMRSCAAKARIVSQDERESGKRALLNLGHTFGHALEAETGYGAKLLHGEAVAMGMVIAHDVCGAMGMAPAGEKDRIVSHLKSVGLPVCASEVPGMHWDIDRLISHMSRDKKVSDGEITFVMTRGIGKAFTSKAMDIQKMRAAITRSCHA</sequence>
<dbReference type="OrthoDB" id="9806583at2"/>
<evidence type="ECO:0000256" key="13">
    <source>
        <dbReference type="ARBA" id="ARBA00022833"/>
    </source>
</evidence>
<dbReference type="Pfam" id="PF24621">
    <property type="entry name" value="DHQS_C"/>
    <property type="match status" value="1"/>
</dbReference>
<proteinExistence type="inferred from homology"/>
<keyword evidence="11 18" id="KW-0479">Metal-binding</keyword>
<dbReference type="GO" id="GO:0000166">
    <property type="term" value="F:nucleotide binding"/>
    <property type="evidence" value="ECO:0007669"/>
    <property type="project" value="UniProtKB-KW"/>
</dbReference>
<comment type="caution">
    <text evidence="21">The sequence shown here is derived from an EMBL/GenBank/DDBJ whole genome shotgun (WGS) entry which is preliminary data.</text>
</comment>
<dbReference type="GO" id="GO:0008652">
    <property type="term" value="P:amino acid biosynthetic process"/>
    <property type="evidence" value="ECO:0007669"/>
    <property type="project" value="UniProtKB-KW"/>
</dbReference>
<dbReference type="Gene3D" id="1.20.1090.10">
    <property type="entry name" value="Dehydroquinate synthase-like - alpha domain"/>
    <property type="match status" value="1"/>
</dbReference>
<comment type="pathway">
    <text evidence="5 18">Metabolic intermediate biosynthesis; chorismate biosynthesis; chorismate from D-erythrose 4-phosphate and phosphoenolpyruvate: step 2/7.</text>
</comment>
<gene>
    <name evidence="18" type="primary">aroB</name>
    <name evidence="21" type="ORF">AUP42_18545</name>
</gene>
<keyword evidence="12 18" id="KW-0547">Nucleotide-binding</keyword>
<feature type="binding site" evidence="18">
    <location>
        <position position="154"/>
    </location>
    <ligand>
        <name>NAD(+)</name>
        <dbReference type="ChEBI" id="CHEBI:57540"/>
    </ligand>
</feature>
<name>A0A154L5N2_9PROT</name>
<dbReference type="SUPFAM" id="SSF56796">
    <property type="entry name" value="Dehydroquinate synthase-like"/>
    <property type="match status" value="1"/>
</dbReference>
<comment type="catalytic activity">
    <reaction evidence="1 18">
        <text>7-phospho-2-dehydro-3-deoxy-D-arabino-heptonate = 3-dehydroquinate + phosphate</text>
        <dbReference type="Rhea" id="RHEA:21968"/>
        <dbReference type="ChEBI" id="CHEBI:32364"/>
        <dbReference type="ChEBI" id="CHEBI:43474"/>
        <dbReference type="ChEBI" id="CHEBI:58394"/>
        <dbReference type="EC" id="4.2.3.4"/>
    </reaction>
</comment>
<keyword evidence="14 18" id="KW-0520">NAD</keyword>
<evidence type="ECO:0000256" key="1">
    <source>
        <dbReference type="ARBA" id="ARBA00001393"/>
    </source>
</evidence>
<dbReference type="Proteomes" id="UP000076335">
    <property type="component" value="Unassembled WGS sequence"/>
</dbReference>
<feature type="binding site" evidence="18">
    <location>
        <position position="277"/>
    </location>
    <ligand>
        <name>Zn(2+)</name>
        <dbReference type="ChEBI" id="CHEBI:29105"/>
    </ligand>
</feature>
<evidence type="ECO:0000259" key="20">
    <source>
        <dbReference type="Pfam" id="PF24621"/>
    </source>
</evidence>
<feature type="binding site" evidence="18">
    <location>
        <position position="163"/>
    </location>
    <ligand>
        <name>NAD(+)</name>
        <dbReference type="ChEBI" id="CHEBI:57540"/>
    </ligand>
</feature>
<evidence type="ECO:0000256" key="16">
    <source>
        <dbReference type="ARBA" id="ARBA00023239"/>
    </source>
</evidence>
<dbReference type="CDD" id="cd08195">
    <property type="entry name" value="DHQS"/>
    <property type="match status" value="1"/>
</dbReference>
<feature type="binding site" evidence="18">
    <location>
        <position position="259"/>
    </location>
    <ligand>
        <name>Zn(2+)</name>
        <dbReference type="ChEBI" id="CHEBI:29105"/>
    </ligand>
</feature>
<dbReference type="Gene3D" id="3.40.50.1970">
    <property type="match status" value="1"/>
</dbReference>
<dbReference type="InterPro" id="IPR016037">
    <property type="entry name" value="DHQ_synth_AroB"/>
</dbReference>
<keyword evidence="13 18" id="KW-0862">Zinc</keyword>
<dbReference type="AlphaFoldDB" id="A0A154L5N2"/>
<evidence type="ECO:0000256" key="3">
    <source>
        <dbReference type="ARBA" id="ARBA00003485"/>
    </source>
</evidence>
<comment type="function">
    <text evidence="3 18">Catalyzes the conversion of 3-deoxy-D-arabino-heptulosonate 7-phosphate (DAHP) to dehydroquinate (DHQ).</text>
</comment>
<evidence type="ECO:0000256" key="2">
    <source>
        <dbReference type="ARBA" id="ARBA00001911"/>
    </source>
</evidence>
<dbReference type="InterPro" id="IPR056179">
    <property type="entry name" value="DHQS_C"/>
</dbReference>
<evidence type="ECO:0000259" key="19">
    <source>
        <dbReference type="Pfam" id="PF01761"/>
    </source>
</evidence>
<dbReference type="PANTHER" id="PTHR43622">
    <property type="entry name" value="3-DEHYDROQUINATE SYNTHASE"/>
    <property type="match status" value="1"/>
</dbReference>
<dbReference type="FunFam" id="3.40.50.1970:FF:000001">
    <property type="entry name" value="3-dehydroquinate synthase"/>
    <property type="match status" value="1"/>
</dbReference>
<protein>
    <recommendedName>
        <fullName evidence="8 18">3-dehydroquinate synthase</fullName>
        <shortName evidence="18">DHQS</shortName>
        <ecNumber evidence="7 18">4.2.3.4</ecNumber>
    </recommendedName>
</protein>
<dbReference type="InterPro" id="IPR050071">
    <property type="entry name" value="Dehydroquinate_synthase"/>
</dbReference>
<dbReference type="GO" id="GO:0046872">
    <property type="term" value="F:metal ion binding"/>
    <property type="evidence" value="ECO:0007669"/>
    <property type="project" value="UniProtKB-KW"/>
</dbReference>
<keyword evidence="15 18" id="KW-0057">Aromatic amino acid biosynthesis</keyword>
<dbReference type="GO" id="GO:0005737">
    <property type="term" value="C:cytoplasm"/>
    <property type="evidence" value="ECO:0007669"/>
    <property type="project" value="UniProtKB-SubCell"/>
</dbReference>
<dbReference type="HAMAP" id="MF_00110">
    <property type="entry name" value="DHQ_synthase"/>
    <property type="match status" value="1"/>
</dbReference>
<dbReference type="PIRSF" id="PIRSF001455">
    <property type="entry name" value="DHQ_synth"/>
    <property type="match status" value="1"/>
</dbReference>
<dbReference type="InterPro" id="IPR030963">
    <property type="entry name" value="DHQ_synth_fam"/>
</dbReference>
<comment type="cofactor">
    <cofactor evidence="2 18">
        <name>NAD(+)</name>
        <dbReference type="ChEBI" id="CHEBI:57540"/>
    </cofactor>
</comment>
<dbReference type="PANTHER" id="PTHR43622:SF7">
    <property type="entry name" value="3-DEHYDROQUINATE SYNTHASE, CHLOROPLASTIC"/>
    <property type="match status" value="1"/>
</dbReference>
<evidence type="ECO:0000313" key="22">
    <source>
        <dbReference type="Proteomes" id="UP000076335"/>
    </source>
</evidence>
<evidence type="ECO:0000256" key="7">
    <source>
        <dbReference type="ARBA" id="ARBA00013031"/>
    </source>
</evidence>
<dbReference type="NCBIfam" id="TIGR01357">
    <property type="entry name" value="aroB"/>
    <property type="match status" value="1"/>
</dbReference>
<dbReference type="GO" id="GO:0003856">
    <property type="term" value="F:3-dehydroquinate synthase activity"/>
    <property type="evidence" value="ECO:0007669"/>
    <property type="project" value="UniProtKB-UniRule"/>
</dbReference>
<evidence type="ECO:0000256" key="6">
    <source>
        <dbReference type="ARBA" id="ARBA00005412"/>
    </source>
</evidence>
<accession>A0A154L5N2</accession>
<dbReference type="UniPathway" id="UPA00053">
    <property type="reaction ID" value="UER00085"/>
</dbReference>
<evidence type="ECO:0000313" key="21">
    <source>
        <dbReference type="EMBL" id="KZB64849.1"/>
    </source>
</evidence>
<reference evidence="21 22" key="1">
    <citation type="submission" date="2015-12" db="EMBL/GenBank/DDBJ databases">
        <title>Genome sequence of Thalassospira lucentensis MCCC 1A02072.</title>
        <authorList>
            <person name="Lu L."/>
            <person name="Lai Q."/>
            <person name="Shao Z."/>
            <person name="Qian P."/>
        </authorList>
    </citation>
    <scope>NUCLEOTIDE SEQUENCE [LARGE SCALE GENOMIC DNA]</scope>
    <source>
        <strain evidence="21 22">MCCC 1A02072</strain>
    </source>
</reference>
<feature type="domain" description="3-dehydroquinate synthase C-terminal" evidence="20">
    <location>
        <begin position="193"/>
        <end position="342"/>
    </location>
</feature>
<evidence type="ECO:0000256" key="11">
    <source>
        <dbReference type="ARBA" id="ARBA00022723"/>
    </source>
</evidence>
<evidence type="ECO:0000256" key="14">
    <source>
        <dbReference type="ARBA" id="ARBA00023027"/>
    </source>
</evidence>
<dbReference type="GO" id="GO:0009423">
    <property type="term" value="P:chorismate biosynthetic process"/>
    <property type="evidence" value="ECO:0007669"/>
    <property type="project" value="UniProtKB-UniRule"/>
</dbReference>
<comment type="subcellular location">
    <subcellularLocation>
        <location evidence="4 18">Cytoplasm</location>
    </subcellularLocation>
</comment>
<evidence type="ECO:0000256" key="10">
    <source>
        <dbReference type="ARBA" id="ARBA00022605"/>
    </source>
</evidence>
<dbReference type="Pfam" id="PF01761">
    <property type="entry name" value="DHQ_synthase"/>
    <property type="match status" value="1"/>
</dbReference>
<evidence type="ECO:0000256" key="5">
    <source>
        <dbReference type="ARBA" id="ARBA00004661"/>
    </source>
</evidence>
<comment type="caution">
    <text evidence="18">Lacks conserved residue(s) required for the propagation of feature annotation.</text>
</comment>
<feature type="binding site" evidence="18">
    <location>
        <position position="196"/>
    </location>
    <ligand>
        <name>Zn(2+)</name>
        <dbReference type="ChEBI" id="CHEBI:29105"/>
    </ligand>
</feature>
<evidence type="ECO:0000256" key="17">
    <source>
        <dbReference type="ARBA" id="ARBA00023285"/>
    </source>
</evidence>
<evidence type="ECO:0000256" key="12">
    <source>
        <dbReference type="ARBA" id="ARBA00022741"/>
    </source>
</evidence>
<feature type="domain" description="3-dehydroquinate synthase N-terminal" evidence="19">
    <location>
        <begin position="79"/>
        <end position="190"/>
    </location>
</feature>
<dbReference type="EMBL" id="LPVY01000011">
    <property type="protein sequence ID" value="KZB64849.1"/>
    <property type="molecule type" value="Genomic_DNA"/>
</dbReference>
<dbReference type="GO" id="GO:0009073">
    <property type="term" value="P:aromatic amino acid family biosynthetic process"/>
    <property type="evidence" value="ECO:0007669"/>
    <property type="project" value="UniProtKB-KW"/>
</dbReference>
<keyword evidence="17 18" id="KW-0170">Cobalt</keyword>
<evidence type="ECO:0000256" key="9">
    <source>
        <dbReference type="ARBA" id="ARBA00022490"/>
    </source>
</evidence>
<evidence type="ECO:0000256" key="8">
    <source>
        <dbReference type="ARBA" id="ARBA00017684"/>
    </source>
</evidence>
<keyword evidence="10 18" id="KW-0028">Amino-acid biosynthesis</keyword>
<dbReference type="EC" id="4.2.3.4" evidence="7 18"/>
<feature type="binding site" evidence="18">
    <location>
        <begin position="141"/>
        <end position="142"/>
    </location>
    <ligand>
        <name>NAD(+)</name>
        <dbReference type="ChEBI" id="CHEBI:57540"/>
    </ligand>
</feature>
<organism evidence="21 22">
    <name type="scientific">Thalassospira lucentensis</name>
    <dbReference type="NCBI Taxonomy" id="168935"/>
    <lineage>
        <taxon>Bacteria</taxon>
        <taxon>Pseudomonadati</taxon>
        <taxon>Pseudomonadota</taxon>
        <taxon>Alphaproteobacteria</taxon>
        <taxon>Rhodospirillales</taxon>
        <taxon>Thalassospiraceae</taxon>
        <taxon>Thalassospira</taxon>
    </lineage>
</organism>
<keyword evidence="9 18" id="KW-0963">Cytoplasm</keyword>
<comment type="similarity">
    <text evidence="6 18">Belongs to the sugar phosphate cyclases superfamily. Dehydroquinate synthase family.</text>
</comment>
<comment type="cofactor">
    <cofactor evidence="18">
        <name>Co(2+)</name>
        <dbReference type="ChEBI" id="CHEBI:48828"/>
    </cofactor>
    <cofactor evidence="18">
        <name>Zn(2+)</name>
        <dbReference type="ChEBI" id="CHEBI:29105"/>
    </cofactor>
    <text evidence="18">Binds 1 divalent metal cation per subunit. Can use either Co(2+) or Zn(2+).</text>
</comment>
<keyword evidence="16 18" id="KW-0456">Lyase</keyword>